<reference evidence="3" key="1">
    <citation type="journal article" date="2016" name="Genome Announc.">
        <title>Draft genome sequences of fungus Aspergillus calidoustus.</title>
        <authorList>
            <person name="Horn F."/>
            <person name="Linde J."/>
            <person name="Mattern D.J."/>
            <person name="Walther G."/>
            <person name="Guthke R."/>
            <person name="Scherlach K."/>
            <person name="Martin K."/>
            <person name="Brakhage A.A."/>
            <person name="Petzke L."/>
            <person name="Valiante V."/>
        </authorList>
    </citation>
    <scope>NUCLEOTIDE SEQUENCE [LARGE SCALE GENOMIC DNA]</scope>
    <source>
        <strain evidence="3">SF006504</strain>
    </source>
</reference>
<gene>
    <name evidence="2" type="ORF">ASPCAL14297</name>
</gene>
<dbReference type="InterPro" id="IPR032466">
    <property type="entry name" value="Metal_Hydrolase"/>
</dbReference>
<keyword evidence="2" id="KW-0378">Hydrolase</keyword>
<feature type="domain" description="Amidohydrolase-related" evidence="1">
    <location>
        <begin position="18"/>
        <end position="305"/>
    </location>
</feature>
<evidence type="ECO:0000259" key="1">
    <source>
        <dbReference type="Pfam" id="PF04909"/>
    </source>
</evidence>
<dbReference type="Pfam" id="PF04909">
    <property type="entry name" value="Amidohydro_2"/>
    <property type="match status" value="1"/>
</dbReference>
<evidence type="ECO:0000313" key="3">
    <source>
        <dbReference type="Proteomes" id="UP000054771"/>
    </source>
</evidence>
<protein>
    <submittedName>
        <fullName evidence="2">Putative Amidohydrolase family protein</fullName>
    </submittedName>
</protein>
<dbReference type="OMA" id="WHVQLHW"/>
<dbReference type="PANTHER" id="PTHR35563">
    <property type="entry name" value="BARREL METAL-DEPENDENT HYDROLASE, PUTATIVE (AFU_ORTHOLOGUE AFUA_1G16240)-RELATED"/>
    <property type="match status" value="1"/>
</dbReference>
<dbReference type="InterPro" id="IPR006680">
    <property type="entry name" value="Amidohydro-rel"/>
</dbReference>
<dbReference type="Proteomes" id="UP000054771">
    <property type="component" value="Unassembled WGS sequence"/>
</dbReference>
<dbReference type="InterPro" id="IPR052358">
    <property type="entry name" value="Aro_Compnd_Degr_Hydrolases"/>
</dbReference>
<accession>A0A0U5CJP5</accession>
<name>A0A0U5CJP5_ASPCI</name>
<dbReference type="Gene3D" id="3.20.20.140">
    <property type="entry name" value="Metal-dependent hydrolases"/>
    <property type="match status" value="1"/>
</dbReference>
<sequence>MAVTKTSADLTVPKHAWDSHIHIIEPDKFPLEPDRDYTPKTASRQQAAAFESSIGVEHAVVVLPSVYGSNNTILLDALRYFNGSYRGVCVLDDTLAETDNKTLQTFHDAGVRGIRLNYGNSGTDAEITAAVIQAAAIARIHDWVVQLWVPIRAFKALRDIIPTLGIRVAADHYAHATVGSRTNDTRNTIDPFTIEGFREVIELMQDHHLFVKISAPYQNSKQEPLYSDMRVVAQTLMLHGPDMVVFGTDWPHTASKEGNGPGGPLVPSDYRDIDDAEILEQTLEWAGTQEQVQRLFVDNPRRLWGWTDPDA</sequence>
<dbReference type="AlphaFoldDB" id="A0A0U5CJP5"/>
<dbReference type="OrthoDB" id="2135488at2759"/>
<dbReference type="EMBL" id="CDMC01000023">
    <property type="protein sequence ID" value="CEL11194.1"/>
    <property type="molecule type" value="Genomic_DNA"/>
</dbReference>
<organism evidence="2 3">
    <name type="scientific">Aspergillus calidoustus</name>
    <dbReference type="NCBI Taxonomy" id="454130"/>
    <lineage>
        <taxon>Eukaryota</taxon>
        <taxon>Fungi</taxon>
        <taxon>Dikarya</taxon>
        <taxon>Ascomycota</taxon>
        <taxon>Pezizomycotina</taxon>
        <taxon>Eurotiomycetes</taxon>
        <taxon>Eurotiomycetidae</taxon>
        <taxon>Eurotiales</taxon>
        <taxon>Aspergillaceae</taxon>
        <taxon>Aspergillus</taxon>
        <taxon>Aspergillus subgen. Nidulantes</taxon>
    </lineage>
</organism>
<proteinExistence type="predicted"/>
<dbReference type="PANTHER" id="PTHR35563:SF2">
    <property type="entry name" value="BARREL METAL-DEPENDENT HYDROLASE, PUTATIVE (AFU_ORTHOLOGUE AFUA_1G16240)-RELATED"/>
    <property type="match status" value="1"/>
</dbReference>
<dbReference type="GO" id="GO:0016787">
    <property type="term" value="F:hydrolase activity"/>
    <property type="evidence" value="ECO:0007669"/>
    <property type="project" value="UniProtKB-KW"/>
</dbReference>
<evidence type="ECO:0000313" key="2">
    <source>
        <dbReference type="EMBL" id="CEL11194.1"/>
    </source>
</evidence>
<dbReference type="SUPFAM" id="SSF51556">
    <property type="entry name" value="Metallo-dependent hydrolases"/>
    <property type="match status" value="1"/>
</dbReference>
<keyword evidence="3" id="KW-1185">Reference proteome</keyword>